<dbReference type="InterPro" id="IPR012999">
    <property type="entry name" value="Pyr_OxRdtase_I_AS"/>
</dbReference>
<dbReference type="InterPro" id="IPR036188">
    <property type="entry name" value="FAD/NAD-bd_sf"/>
</dbReference>
<accession>A0A077AUN7</accession>
<feature type="binding site" evidence="11">
    <location>
        <position position="200"/>
    </location>
    <ligand>
        <name>NAD(+)</name>
        <dbReference type="ChEBI" id="CHEBI:57540"/>
    </ligand>
</feature>
<dbReference type="eggNOG" id="COG1249">
    <property type="taxonomic scope" value="Bacteria"/>
</dbReference>
<feature type="binding site" evidence="11">
    <location>
        <position position="272"/>
    </location>
    <ligand>
        <name>NAD(+)</name>
        <dbReference type="ChEBI" id="CHEBI:57540"/>
    </ligand>
</feature>
<dbReference type="GO" id="GO:0006103">
    <property type="term" value="P:2-oxoglutarate metabolic process"/>
    <property type="evidence" value="ECO:0007669"/>
    <property type="project" value="TreeGrafter"/>
</dbReference>
<gene>
    <name evidence="16" type="ORF">ID47_01820</name>
</gene>
<comment type="miscellaneous">
    <text evidence="13">The active site is a redox-active disulfide bond.</text>
</comment>
<dbReference type="Pfam" id="PF02852">
    <property type="entry name" value="Pyr_redox_dim"/>
    <property type="match status" value="1"/>
</dbReference>
<evidence type="ECO:0000256" key="8">
    <source>
        <dbReference type="ARBA" id="ARBA00023284"/>
    </source>
</evidence>
<comment type="cofactor">
    <cofactor evidence="11 13">
        <name>FAD</name>
        <dbReference type="ChEBI" id="CHEBI:57692"/>
    </cofactor>
    <text evidence="11 13">Binds 1 FAD per subunit.</text>
</comment>
<feature type="domain" description="Pyridine nucleotide-disulphide oxidoreductase dimerisation" evidence="14">
    <location>
        <begin position="347"/>
        <end position="456"/>
    </location>
</feature>
<dbReference type="Proteomes" id="UP000028926">
    <property type="component" value="Chromosome"/>
</dbReference>
<evidence type="ECO:0000259" key="14">
    <source>
        <dbReference type="Pfam" id="PF02852"/>
    </source>
</evidence>
<comment type="catalytic activity">
    <reaction evidence="9 13">
        <text>N(6)-[(R)-dihydrolipoyl]-L-lysyl-[protein] + NAD(+) = N(6)-[(R)-lipoyl]-L-lysyl-[protein] + NADH + H(+)</text>
        <dbReference type="Rhea" id="RHEA:15045"/>
        <dbReference type="Rhea" id="RHEA-COMP:10474"/>
        <dbReference type="Rhea" id="RHEA-COMP:10475"/>
        <dbReference type="ChEBI" id="CHEBI:15378"/>
        <dbReference type="ChEBI" id="CHEBI:57540"/>
        <dbReference type="ChEBI" id="CHEBI:57945"/>
        <dbReference type="ChEBI" id="CHEBI:83099"/>
        <dbReference type="ChEBI" id="CHEBI:83100"/>
        <dbReference type="EC" id="1.8.1.4"/>
    </reaction>
</comment>
<dbReference type="Gene3D" id="3.30.390.30">
    <property type="match status" value="1"/>
</dbReference>
<proteinExistence type="inferred from homology"/>
<dbReference type="InterPro" id="IPR023753">
    <property type="entry name" value="FAD/NAD-binding_dom"/>
</dbReference>
<dbReference type="PROSITE" id="PS00076">
    <property type="entry name" value="PYRIDINE_REDOX_1"/>
    <property type="match status" value="1"/>
</dbReference>
<evidence type="ECO:0000256" key="7">
    <source>
        <dbReference type="ARBA" id="ARBA00023157"/>
    </source>
</evidence>
<feature type="binding site" evidence="11">
    <location>
        <position position="52"/>
    </location>
    <ligand>
        <name>FAD</name>
        <dbReference type="ChEBI" id="CHEBI:57692"/>
    </ligand>
</feature>
<evidence type="ECO:0000256" key="4">
    <source>
        <dbReference type="ARBA" id="ARBA00022827"/>
    </source>
</evidence>
<dbReference type="PANTHER" id="PTHR22912:SF151">
    <property type="entry name" value="DIHYDROLIPOYL DEHYDROGENASE, MITOCHONDRIAL"/>
    <property type="match status" value="1"/>
</dbReference>
<evidence type="ECO:0000256" key="1">
    <source>
        <dbReference type="ARBA" id="ARBA00007532"/>
    </source>
</evidence>
<evidence type="ECO:0000256" key="2">
    <source>
        <dbReference type="ARBA" id="ARBA00012608"/>
    </source>
</evidence>
<evidence type="ECO:0000256" key="12">
    <source>
        <dbReference type="PIRSR" id="PIRSR000350-4"/>
    </source>
</evidence>
<evidence type="ECO:0000259" key="15">
    <source>
        <dbReference type="Pfam" id="PF07992"/>
    </source>
</evidence>
<evidence type="ECO:0000313" key="16">
    <source>
        <dbReference type="EMBL" id="AIK95744.1"/>
    </source>
</evidence>
<evidence type="ECO:0000256" key="10">
    <source>
        <dbReference type="PIRSR" id="PIRSR000350-2"/>
    </source>
</evidence>
<feature type="binding site" evidence="11">
    <location>
        <position position="313"/>
    </location>
    <ligand>
        <name>FAD</name>
        <dbReference type="ChEBI" id="CHEBI:57692"/>
    </ligand>
</feature>
<dbReference type="AlphaFoldDB" id="A0A077AUN7"/>
<dbReference type="Gene3D" id="3.50.50.60">
    <property type="entry name" value="FAD/NAD(P)-binding domain"/>
    <property type="match status" value="2"/>
</dbReference>
<dbReference type="SUPFAM" id="SSF51905">
    <property type="entry name" value="FAD/NAD(P)-binding domain"/>
    <property type="match status" value="1"/>
</dbReference>
<dbReference type="GO" id="GO:0050660">
    <property type="term" value="F:flavin adenine dinucleotide binding"/>
    <property type="evidence" value="ECO:0007669"/>
    <property type="project" value="InterPro"/>
</dbReference>
<dbReference type="KEGG" id="paca:ID47_01820"/>
<keyword evidence="17" id="KW-1185">Reference proteome</keyword>
<evidence type="ECO:0000256" key="11">
    <source>
        <dbReference type="PIRSR" id="PIRSR000350-3"/>
    </source>
</evidence>
<feature type="binding site" evidence="11">
    <location>
        <begin position="319"/>
        <end position="322"/>
    </location>
    <ligand>
        <name>FAD</name>
        <dbReference type="ChEBI" id="CHEBI:57692"/>
    </ligand>
</feature>
<keyword evidence="5 13" id="KW-0560">Oxidoreductase</keyword>
<keyword evidence="8 13" id="KW-0676">Redox-active center</keyword>
<dbReference type="RefSeq" id="WP_038463129.1">
    <property type="nucleotide sequence ID" value="NZ_CP008941.1"/>
</dbReference>
<keyword evidence="6 11" id="KW-0520">NAD</keyword>
<dbReference type="InterPro" id="IPR001100">
    <property type="entry name" value="Pyr_nuc-diS_OxRdtase"/>
</dbReference>
<protein>
    <recommendedName>
        <fullName evidence="2 13">Dihydrolipoyl dehydrogenase</fullName>
        <ecNumber evidence="2 13">1.8.1.4</ecNumber>
    </recommendedName>
</protein>
<feature type="active site" description="Proton acceptor" evidence="10">
    <location>
        <position position="445"/>
    </location>
</feature>
<sequence>MSEQFDLVVIGAGPGGYVAAIKAAQLGMKVACVDKRSMAGGTCLNIGCIPSKALLTSSHKYWEAREHFDNHGIIVDVKIDIKKMQLRKTNVVTELTKGVAFLFRKNGVTFINGSASIKSSTQVQIEGGATLETKSILIATGSVSATLPNIDIDEEHIVTSTGALDFEKVPKHLVVIGGGVIGLELGSVWARLGAAVTVVEYFDRIVPSIDSEVATAFQKSLVAQGIVFRLGRKVVNIVKQPKELALHVMPANSDTTDMPEIITCDKVLVATGRRPNTDGLGLQSVGIETDKRGFVTVNTHYQTSVANIFAIGDVIPGPMLAHKAEEEGIAVVEYLAGQTAHVNYDAIPSVIYTQPEVASVGLTEDQAKEQGLTYKIGKFPFLANSRAKATGDTTGFVKIVADAKTDKVLGVHIIGEQAGNMIAEATLAMEFCASSEDIARTCHAHPTHSEALKEAAMATYSKAIHI</sequence>
<feature type="disulfide bond" description="Redox-active" evidence="12">
    <location>
        <begin position="43"/>
        <end position="48"/>
    </location>
</feature>
<dbReference type="Pfam" id="PF07992">
    <property type="entry name" value="Pyr_redox_2"/>
    <property type="match status" value="1"/>
</dbReference>
<dbReference type="InterPro" id="IPR016156">
    <property type="entry name" value="FAD/NAD-linked_Rdtase_dimer_sf"/>
</dbReference>
<keyword evidence="4 11" id="KW-0274">FAD</keyword>
<dbReference type="NCBIfam" id="TIGR01350">
    <property type="entry name" value="lipoamide_DH"/>
    <property type="match status" value="1"/>
</dbReference>
<dbReference type="InterPro" id="IPR006258">
    <property type="entry name" value="Lipoamide_DH"/>
</dbReference>
<keyword evidence="11" id="KW-0547">Nucleotide-binding</keyword>
<dbReference type="InterPro" id="IPR004099">
    <property type="entry name" value="Pyr_nucl-diS_OxRdtase_dimer"/>
</dbReference>
<keyword evidence="7" id="KW-1015">Disulfide bond</keyword>
<dbReference type="HOGENOM" id="CLU_016755_0_3_5"/>
<dbReference type="OrthoDB" id="7495837at2"/>
<reference evidence="16 17" key="1">
    <citation type="submission" date="2014-07" db="EMBL/GenBank/DDBJ databases">
        <title>Comparative genomic insights into amoeba endosymbionts belonging to the families of Holosporaceae and Candidatus Midichloriaceae within Rickettsiales.</title>
        <authorList>
            <person name="Wang Z."/>
            <person name="Wu M."/>
        </authorList>
    </citation>
    <scope>NUCLEOTIDE SEQUENCE [LARGE SCALE GENOMIC DNA]</scope>
    <source>
        <strain evidence="16">PRA3</strain>
    </source>
</reference>
<feature type="binding site" evidence="11">
    <location>
        <begin position="177"/>
        <end position="184"/>
    </location>
    <ligand>
        <name>NAD(+)</name>
        <dbReference type="ChEBI" id="CHEBI:57540"/>
    </ligand>
</feature>
<dbReference type="GO" id="GO:0004148">
    <property type="term" value="F:dihydrolipoyl dehydrogenase (NADH) activity"/>
    <property type="evidence" value="ECO:0007669"/>
    <property type="project" value="UniProtKB-EC"/>
</dbReference>
<dbReference type="PIRSF" id="PIRSF000350">
    <property type="entry name" value="Mercury_reductase_MerA"/>
    <property type="match status" value="1"/>
</dbReference>
<evidence type="ECO:0000256" key="5">
    <source>
        <dbReference type="ARBA" id="ARBA00023002"/>
    </source>
</evidence>
<evidence type="ECO:0000256" key="13">
    <source>
        <dbReference type="RuleBase" id="RU003692"/>
    </source>
</evidence>
<feature type="binding site" evidence="11">
    <location>
        <begin position="140"/>
        <end position="142"/>
    </location>
    <ligand>
        <name>FAD</name>
        <dbReference type="ChEBI" id="CHEBI:57692"/>
    </ligand>
</feature>
<dbReference type="STRING" id="91604.ID47_01820"/>
<dbReference type="SUPFAM" id="SSF55424">
    <property type="entry name" value="FAD/NAD-linked reductases, dimerisation (C-terminal) domain"/>
    <property type="match status" value="1"/>
</dbReference>
<evidence type="ECO:0000256" key="3">
    <source>
        <dbReference type="ARBA" id="ARBA00022630"/>
    </source>
</evidence>
<dbReference type="PANTHER" id="PTHR22912">
    <property type="entry name" value="DISULFIDE OXIDOREDUCTASE"/>
    <property type="match status" value="1"/>
</dbReference>
<dbReference type="GO" id="GO:0045252">
    <property type="term" value="C:oxoglutarate dehydrogenase complex"/>
    <property type="evidence" value="ECO:0007669"/>
    <property type="project" value="TreeGrafter"/>
</dbReference>
<dbReference type="PRINTS" id="PR00368">
    <property type="entry name" value="FADPNR"/>
</dbReference>
<evidence type="ECO:0000313" key="17">
    <source>
        <dbReference type="Proteomes" id="UP000028926"/>
    </source>
</evidence>
<dbReference type="EC" id="1.8.1.4" evidence="2 13"/>
<organism evidence="16 17">
    <name type="scientific">Candidatus Odyssella acanthamoebae</name>
    <dbReference type="NCBI Taxonomy" id="91604"/>
    <lineage>
        <taxon>Bacteria</taxon>
        <taxon>Pseudomonadati</taxon>
        <taxon>Pseudomonadota</taxon>
        <taxon>Alphaproteobacteria</taxon>
        <taxon>Holosporales</taxon>
        <taxon>Candidatus Paracaedibacteraceae</taxon>
        <taxon>Candidatus Odyssella</taxon>
    </lineage>
</organism>
<dbReference type="InterPro" id="IPR050151">
    <property type="entry name" value="Class-I_Pyr_Nuc-Dis_Oxidored"/>
</dbReference>
<comment type="similarity">
    <text evidence="1 13">Belongs to the class-I pyridine nucleotide-disulfide oxidoreductase family.</text>
</comment>
<feature type="domain" description="FAD/NAD(P)-binding" evidence="15">
    <location>
        <begin position="5"/>
        <end position="328"/>
    </location>
</feature>
<keyword evidence="3 13" id="KW-0285">Flavoprotein</keyword>
<evidence type="ECO:0000256" key="9">
    <source>
        <dbReference type="ARBA" id="ARBA00049187"/>
    </source>
</evidence>
<dbReference type="EMBL" id="CP008941">
    <property type="protein sequence ID" value="AIK95744.1"/>
    <property type="molecule type" value="Genomic_DNA"/>
</dbReference>
<dbReference type="PRINTS" id="PR00411">
    <property type="entry name" value="PNDRDTASEI"/>
</dbReference>
<name>A0A077AUN7_9PROT</name>
<dbReference type="FunFam" id="3.30.390.30:FF:000001">
    <property type="entry name" value="Dihydrolipoyl dehydrogenase"/>
    <property type="match status" value="1"/>
</dbReference>
<evidence type="ECO:0000256" key="6">
    <source>
        <dbReference type="ARBA" id="ARBA00023027"/>
    </source>
</evidence>